<dbReference type="Proteomes" id="UP001066276">
    <property type="component" value="Chromosome 4_2"/>
</dbReference>
<organism evidence="2 3">
    <name type="scientific">Pleurodeles waltl</name>
    <name type="common">Iberian ribbed newt</name>
    <dbReference type="NCBI Taxonomy" id="8319"/>
    <lineage>
        <taxon>Eukaryota</taxon>
        <taxon>Metazoa</taxon>
        <taxon>Chordata</taxon>
        <taxon>Craniata</taxon>
        <taxon>Vertebrata</taxon>
        <taxon>Euteleostomi</taxon>
        <taxon>Amphibia</taxon>
        <taxon>Batrachia</taxon>
        <taxon>Caudata</taxon>
        <taxon>Salamandroidea</taxon>
        <taxon>Salamandridae</taxon>
        <taxon>Pleurodelinae</taxon>
        <taxon>Pleurodeles</taxon>
    </lineage>
</organism>
<accession>A0AAV7SPD9</accession>
<reference evidence="2" key="1">
    <citation type="journal article" date="2022" name="bioRxiv">
        <title>Sequencing and chromosome-scale assembly of the giantPleurodeles waltlgenome.</title>
        <authorList>
            <person name="Brown T."/>
            <person name="Elewa A."/>
            <person name="Iarovenko S."/>
            <person name="Subramanian E."/>
            <person name="Araus A.J."/>
            <person name="Petzold A."/>
            <person name="Susuki M."/>
            <person name="Suzuki K.-i.T."/>
            <person name="Hayashi T."/>
            <person name="Toyoda A."/>
            <person name="Oliveira C."/>
            <person name="Osipova E."/>
            <person name="Leigh N.D."/>
            <person name="Simon A."/>
            <person name="Yun M.H."/>
        </authorList>
    </citation>
    <scope>NUCLEOTIDE SEQUENCE</scope>
    <source>
        <strain evidence="2">20211129_DDA</strain>
        <tissue evidence="2">Liver</tissue>
    </source>
</reference>
<evidence type="ECO:0000313" key="2">
    <source>
        <dbReference type="EMBL" id="KAJ1165891.1"/>
    </source>
</evidence>
<evidence type="ECO:0008006" key="4">
    <source>
        <dbReference type="Google" id="ProtNLM"/>
    </source>
</evidence>
<sequence>MRVWRVLPSALAASPWRRLEGTPLYHRHRKDDVLKPGGDIVSLPGVTLLTAPLYDVVACPEHLAPFMCVFWNTKHTLAAPSQRIIPARIMVNRTQRGFVSGSRAHNMDAQSSSGKELDPVPVFRSRARR</sequence>
<evidence type="ECO:0000256" key="1">
    <source>
        <dbReference type="SAM" id="MobiDB-lite"/>
    </source>
</evidence>
<comment type="caution">
    <text evidence="2">The sequence shown here is derived from an EMBL/GenBank/DDBJ whole genome shotgun (WGS) entry which is preliminary data.</text>
</comment>
<proteinExistence type="predicted"/>
<dbReference type="AlphaFoldDB" id="A0AAV7SPD9"/>
<keyword evidence="3" id="KW-1185">Reference proteome</keyword>
<name>A0AAV7SPD9_PLEWA</name>
<feature type="region of interest" description="Disordered" evidence="1">
    <location>
        <begin position="101"/>
        <end position="129"/>
    </location>
</feature>
<evidence type="ECO:0000313" key="3">
    <source>
        <dbReference type="Proteomes" id="UP001066276"/>
    </source>
</evidence>
<gene>
    <name evidence="2" type="ORF">NDU88_006308</name>
</gene>
<protein>
    <recommendedName>
        <fullName evidence="4">Secreted protein</fullName>
    </recommendedName>
</protein>
<dbReference type="EMBL" id="JANPWB010000008">
    <property type="protein sequence ID" value="KAJ1165891.1"/>
    <property type="molecule type" value="Genomic_DNA"/>
</dbReference>